<dbReference type="InterPro" id="IPR011109">
    <property type="entry name" value="DNA_bind_recombinase_dom"/>
</dbReference>
<accession>A0A099I3U1</accession>
<feature type="domain" description="Resolvase/invertase-type recombinase catalytic" evidence="2">
    <location>
        <begin position="2"/>
        <end position="154"/>
    </location>
</feature>
<evidence type="ECO:0000256" key="1">
    <source>
        <dbReference type="SAM" id="Coils"/>
    </source>
</evidence>
<reference evidence="4 5" key="1">
    <citation type="submission" date="2014-08" db="EMBL/GenBank/DDBJ databases">
        <title>Clostridium innocuum, an unnegligible vancomycin-resistant pathogen causing extra-intestinal infections.</title>
        <authorList>
            <person name="Feng Y."/>
            <person name="Chiu C.-H."/>
        </authorList>
    </citation>
    <scope>NUCLEOTIDE SEQUENCE [LARGE SCALE GENOMIC DNA]</scope>
    <source>
        <strain evidence="4 5">AN88</strain>
    </source>
</reference>
<organism evidence="4 5">
    <name type="scientific">Clostridium innocuum</name>
    <dbReference type="NCBI Taxonomy" id="1522"/>
    <lineage>
        <taxon>Bacteria</taxon>
        <taxon>Bacillati</taxon>
        <taxon>Bacillota</taxon>
        <taxon>Clostridia</taxon>
        <taxon>Eubacteriales</taxon>
        <taxon>Clostridiaceae</taxon>
        <taxon>Clostridium</taxon>
    </lineage>
</organism>
<dbReference type="CDD" id="cd00338">
    <property type="entry name" value="Ser_Recombinase"/>
    <property type="match status" value="1"/>
</dbReference>
<dbReference type="Pfam" id="PF13408">
    <property type="entry name" value="Zn_ribbon_recom"/>
    <property type="match status" value="1"/>
</dbReference>
<dbReference type="SUPFAM" id="SSF53041">
    <property type="entry name" value="Resolvase-like"/>
    <property type="match status" value="1"/>
</dbReference>
<dbReference type="Pfam" id="PF07508">
    <property type="entry name" value="Recombinase"/>
    <property type="match status" value="1"/>
</dbReference>
<dbReference type="AlphaFoldDB" id="A0A099I3U1"/>
<evidence type="ECO:0000259" key="3">
    <source>
        <dbReference type="PROSITE" id="PS51737"/>
    </source>
</evidence>
<dbReference type="EMBL" id="JQIF01000072">
    <property type="protein sequence ID" value="KGJ52345.1"/>
    <property type="molecule type" value="Genomic_DNA"/>
</dbReference>
<gene>
    <name evidence="4" type="ORF">CIAN88_15535</name>
</gene>
<dbReference type="Pfam" id="PF00239">
    <property type="entry name" value="Resolvase"/>
    <property type="match status" value="1"/>
</dbReference>
<keyword evidence="1" id="KW-0175">Coiled coil</keyword>
<dbReference type="InterPro" id="IPR036162">
    <property type="entry name" value="Resolvase-like_N_sf"/>
</dbReference>
<dbReference type="Gene3D" id="3.40.50.1390">
    <property type="entry name" value="Resolvase, N-terminal catalytic domain"/>
    <property type="match status" value="1"/>
</dbReference>
<feature type="coiled-coil region" evidence="1">
    <location>
        <begin position="381"/>
        <end position="450"/>
    </location>
</feature>
<dbReference type="PANTHER" id="PTHR30461:SF23">
    <property type="entry name" value="DNA RECOMBINASE-RELATED"/>
    <property type="match status" value="1"/>
</dbReference>
<proteinExistence type="predicted"/>
<dbReference type="Gene3D" id="3.90.1750.20">
    <property type="entry name" value="Putative Large Serine Recombinase, Chain B, Domain 2"/>
    <property type="match status" value="1"/>
</dbReference>
<protein>
    <submittedName>
        <fullName evidence="4">Recombinase</fullName>
    </submittedName>
</protein>
<dbReference type="PROSITE" id="PS51737">
    <property type="entry name" value="RECOMBINASE_DNA_BIND"/>
    <property type="match status" value="1"/>
</dbReference>
<evidence type="ECO:0000259" key="2">
    <source>
        <dbReference type="PROSITE" id="PS51736"/>
    </source>
</evidence>
<dbReference type="GO" id="GO:0000150">
    <property type="term" value="F:DNA strand exchange activity"/>
    <property type="evidence" value="ECO:0007669"/>
    <property type="project" value="InterPro"/>
</dbReference>
<dbReference type="InterPro" id="IPR038109">
    <property type="entry name" value="DNA_bind_recomb_sf"/>
</dbReference>
<dbReference type="PROSITE" id="PS51736">
    <property type="entry name" value="RECOMBINASES_3"/>
    <property type="match status" value="1"/>
</dbReference>
<comment type="caution">
    <text evidence="4">The sequence shown here is derived from an EMBL/GenBank/DDBJ whole genome shotgun (WGS) entry which is preliminary data.</text>
</comment>
<evidence type="ECO:0000313" key="4">
    <source>
        <dbReference type="EMBL" id="KGJ52345.1"/>
    </source>
</evidence>
<dbReference type="SMART" id="SM00857">
    <property type="entry name" value="Resolvase"/>
    <property type="match status" value="1"/>
</dbReference>
<sequence>MQYLIYLRKSRADREAELRGEGETLARHEKALLELARRQHLPIADIYREVVSGETIASRPMMQQLLSEVEQGVWDGILVMEVERLARGDTIDQGIVAQAFKLSDTKIITPIKTYDPNNEFDEEYFEFGLFMSRREYKTIKRRLNNGRQASVKEGKYVGNRPPYGYERIKIENDKGFTLKPLEKEAQVVRMMFRWYAYGAHGISTIADQLNEMAIPSKTGKQWVYPTVRDILQNPVYVGKIRWGWRGQRKRVKNGSVSVSRPRSDDYLLADGIHPPIVDQQLFDQVQKKFSMHKPLPASAREMKNPLAGLVICAKCGAKMQRRPYQRENIRTGLICPNNKCRNVSAPFDDVEQKLIEVLAEYIKEEKLRISNGHTQIDDSVLQILQNQLADLREETVDLNKQNDNIHDFLEKGIYDVDTFLQRSQKISSRITEIEEKQKTLQQEIIEENKRIESATSIIPMTERLLLQYESMSALEKNSMLKEVLRCVKYERECSIRDGGTADNFTLYLYPKISHK</sequence>
<dbReference type="InterPro" id="IPR025827">
    <property type="entry name" value="Zn_ribbon_recom_dom"/>
</dbReference>
<dbReference type="PANTHER" id="PTHR30461">
    <property type="entry name" value="DNA-INVERTASE FROM LAMBDOID PROPHAGE"/>
    <property type="match status" value="1"/>
</dbReference>
<dbReference type="Proteomes" id="UP000030008">
    <property type="component" value="Unassembled WGS sequence"/>
</dbReference>
<dbReference type="InterPro" id="IPR050639">
    <property type="entry name" value="SSR_resolvase"/>
</dbReference>
<dbReference type="RefSeq" id="WP_044906461.1">
    <property type="nucleotide sequence ID" value="NZ_JAQCQO010000035.1"/>
</dbReference>
<evidence type="ECO:0000313" key="5">
    <source>
        <dbReference type="Proteomes" id="UP000030008"/>
    </source>
</evidence>
<dbReference type="InterPro" id="IPR006119">
    <property type="entry name" value="Resolv_N"/>
</dbReference>
<feature type="domain" description="Recombinase" evidence="3">
    <location>
        <begin position="162"/>
        <end position="295"/>
    </location>
</feature>
<dbReference type="GO" id="GO:0003677">
    <property type="term" value="F:DNA binding"/>
    <property type="evidence" value="ECO:0007669"/>
    <property type="project" value="InterPro"/>
</dbReference>
<name>A0A099I3U1_CLOIN</name>